<gene>
    <name evidence="3" type="ORF">SAMN02982985_00593</name>
</gene>
<evidence type="ECO:0000259" key="2">
    <source>
        <dbReference type="Pfam" id="PF01757"/>
    </source>
</evidence>
<feature type="transmembrane region" description="Helical" evidence="1">
    <location>
        <begin position="317"/>
        <end position="334"/>
    </location>
</feature>
<protein>
    <recommendedName>
        <fullName evidence="2">Acyltransferase 3 domain-containing protein</fullName>
    </recommendedName>
</protein>
<keyword evidence="1" id="KW-0812">Transmembrane</keyword>
<feature type="transmembrane region" description="Helical" evidence="1">
    <location>
        <begin position="82"/>
        <end position="100"/>
    </location>
</feature>
<feature type="domain" description="Acyltransferase 3" evidence="2">
    <location>
        <begin position="6"/>
        <end position="333"/>
    </location>
</feature>
<feature type="transmembrane region" description="Helical" evidence="1">
    <location>
        <begin position="112"/>
        <end position="138"/>
    </location>
</feature>
<name>A0A1I4IIW2_9BURK</name>
<dbReference type="InterPro" id="IPR002656">
    <property type="entry name" value="Acyl_transf_3_dom"/>
</dbReference>
<keyword evidence="1" id="KW-0472">Membrane</keyword>
<dbReference type="Proteomes" id="UP000199470">
    <property type="component" value="Unassembled WGS sequence"/>
</dbReference>
<evidence type="ECO:0000256" key="1">
    <source>
        <dbReference type="SAM" id="Phobius"/>
    </source>
</evidence>
<organism evidence="3 4">
    <name type="scientific">Rugamonas rubra</name>
    <dbReference type="NCBI Taxonomy" id="758825"/>
    <lineage>
        <taxon>Bacteria</taxon>
        <taxon>Pseudomonadati</taxon>
        <taxon>Pseudomonadota</taxon>
        <taxon>Betaproteobacteria</taxon>
        <taxon>Burkholderiales</taxon>
        <taxon>Oxalobacteraceae</taxon>
        <taxon>Telluria group</taxon>
        <taxon>Rugamonas</taxon>
    </lineage>
</organism>
<feature type="transmembrane region" description="Helical" evidence="1">
    <location>
        <begin position="247"/>
        <end position="268"/>
    </location>
</feature>
<feature type="transmembrane region" description="Helical" evidence="1">
    <location>
        <begin position="39"/>
        <end position="61"/>
    </location>
</feature>
<keyword evidence="1" id="KW-1133">Transmembrane helix</keyword>
<feature type="transmembrane region" description="Helical" evidence="1">
    <location>
        <begin position="189"/>
        <end position="210"/>
    </location>
</feature>
<keyword evidence="4" id="KW-1185">Reference proteome</keyword>
<evidence type="ECO:0000313" key="3">
    <source>
        <dbReference type="EMBL" id="SFL54205.1"/>
    </source>
</evidence>
<feature type="transmembrane region" description="Helical" evidence="1">
    <location>
        <begin position="222"/>
        <end position="241"/>
    </location>
</feature>
<reference evidence="3 4" key="1">
    <citation type="submission" date="2016-10" db="EMBL/GenBank/DDBJ databases">
        <authorList>
            <person name="de Groot N.N."/>
        </authorList>
    </citation>
    <scope>NUCLEOTIDE SEQUENCE [LARGE SCALE GENOMIC DNA]</scope>
    <source>
        <strain evidence="3 4">ATCC 43154</strain>
    </source>
</reference>
<dbReference type="OrthoDB" id="508112at2"/>
<dbReference type="GO" id="GO:0016747">
    <property type="term" value="F:acyltransferase activity, transferring groups other than amino-acyl groups"/>
    <property type="evidence" value="ECO:0007669"/>
    <property type="project" value="InterPro"/>
</dbReference>
<dbReference type="RefSeq" id="WP_093383496.1">
    <property type="nucleotide sequence ID" value="NZ_FOTW01000005.1"/>
</dbReference>
<dbReference type="EMBL" id="FOTW01000005">
    <property type="protein sequence ID" value="SFL54205.1"/>
    <property type="molecule type" value="Genomic_DNA"/>
</dbReference>
<accession>A0A1I4IIW2</accession>
<evidence type="ECO:0000313" key="4">
    <source>
        <dbReference type="Proteomes" id="UP000199470"/>
    </source>
</evidence>
<sequence>MDKSTNIDLCRGMLFVLMANTHASSVSHLPADSWLLSDLWLPTGWATVTFVVLSGYSVGFITSRRSPNAAWDRALYRRAKQILAVMLVSNAIFAILREAVAGRMDAVHTAPWWLGFLTLQTPWTISGVLLPTALLLLCAPELQRRFRFSCWQLLFYMIGARALVAVLSIEVAESPLAASWAARFFLLEGFGGFPVLPFVLNGCIGIALGMLRNHSEWQWQRVILLLMGLQVGIYLTSYYPTSFASEMVVATFGAAGKFAWMYFLAHILKLSRLRWLADPVELIGKFALGSFVMHRFFLHALAEGLVLARLPYLPPEMRMATLLLCTLLLTWSLCRMRQHTNWIDTPFRRLAL</sequence>
<dbReference type="Pfam" id="PF01757">
    <property type="entry name" value="Acyl_transf_3"/>
    <property type="match status" value="1"/>
</dbReference>
<proteinExistence type="predicted"/>
<feature type="transmembrane region" description="Helical" evidence="1">
    <location>
        <begin position="150"/>
        <end position="169"/>
    </location>
</feature>
<dbReference type="AlphaFoldDB" id="A0A1I4IIW2"/>